<reference evidence="1 2" key="1">
    <citation type="submission" date="2016-10" db="EMBL/GenBank/DDBJ databases">
        <title>The genome sequence of Colletotrichum fioriniae PJ7.</title>
        <authorList>
            <person name="Baroncelli R."/>
        </authorList>
    </citation>
    <scope>NUCLEOTIDE SEQUENCE [LARGE SCALE GENOMIC DNA]</scope>
    <source>
        <strain evidence="1 2">IMI 384185</strain>
    </source>
</reference>
<evidence type="ECO:0000313" key="1">
    <source>
        <dbReference type="EMBL" id="KAK1526861.1"/>
    </source>
</evidence>
<comment type="caution">
    <text evidence="1">The sequence shown here is derived from an EMBL/GenBank/DDBJ whole genome shotgun (WGS) entry which is preliminary data.</text>
</comment>
<accession>A0ABQ9S5Z4</accession>
<protein>
    <submittedName>
        <fullName evidence="1">Uncharacterized protein</fullName>
    </submittedName>
</protein>
<evidence type="ECO:0000313" key="2">
    <source>
        <dbReference type="Proteomes" id="UP001241169"/>
    </source>
</evidence>
<dbReference type="EMBL" id="MOPA01000012">
    <property type="protein sequence ID" value="KAK1526861.1"/>
    <property type="molecule type" value="Genomic_DNA"/>
</dbReference>
<name>A0ABQ9S5Z4_9PEZI</name>
<dbReference type="Proteomes" id="UP001241169">
    <property type="component" value="Unassembled WGS sequence"/>
</dbReference>
<keyword evidence="2" id="KW-1185">Reference proteome</keyword>
<proteinExistence type="predicted"/>
<organism evidence="1 2">
    <name type="scientific">Colletotrichum paranaense</name>
    <dbReference type="NCBI Taxonomy" id="1914294"/>
    <lineage>
        <taxon>Eukaryota</taxon>
        <taxon>Fungi</taxon>
        <taxon>Dikarya</taxon>
        <taxon>Ascomycota</taxon>
        <taxon>Pezizomycotina</taxon>
        <taxon>Sordariomycetes</taxon>
        <taxon>Hypocreomycetidae</taxon>
        <taxon>Glomerellales</taxon>
        <taxon>Glomerellaceae</taxon>
        <taxon>Colletotrichum</taxon>
        <taxon>Colletotrichum acutatum species complex</taxon>
    </lineage>
</organism>
<dbReference type="GeneID" id="85381542"/>
<gene>
    <name evidence="1" type="ORF">CPAR01_13389</name>
</gene>
<sequence>MTLDTVVARTYARGTPAPHRTGASCLDCSCDPLFFPIPTLMRPVESWRKKKLLSSSVGGISPWALGLTHHLTS</sequence>
<dbReference type="RefSeq" id="XP_060344036.1">
    <property type="nucleotide sequence ID" value="XM_060497643.1"/>
</dbReference>